<dbReference type="CDD" id="cd06223">
    <property type="entry name" value="PRTases_typeI"/>
    <property type="match status" value="1"/>
</dbReference>
<evidence type="ECO:0000313" key="3">
    <source>
        <dbReference type="EMBL" id="QBK61635.1"/>
    </source>
</evidence>
<comment type="similarity">
    <text evidence="1">Belongs to the ComF/GntX family.</text>
</comment>
<dbReference type="EMBL" id="CP024333">
    <property type="protein sequence ID" value="ATQ15654.1"/>
    <property type="molecule type" value="Genomic_DNA"/>
</dbReference>
<evidence type="ECO:0000313" key="5">
    <source>
        <dbReference type="Proteomes" id="UP000291995"/>
    </source>
</evidence>
<organism evidence="3 5">
    <name type="scientific">Borrelia miyamotoi</name>
    <dbReference type="NCBI Taxonomy" id="47466"/>
    <lineage>
        <taxon>Bacteria</taxon>
        <taxon>Pseudomonadati</taxon>
        <taxon>Spirochaetota</taxon>
        <taxon>Spirochaetia</taxon>
        <taxon>Spirochaetales</taxon>
        <taxon>Borreliaceae</taxon>
        <taxon>Borrelia</taxon>
    </lineage>
</organism>
<dbReference type="Gene3D" id="3.40.50.2020">
    <property type="match status" value="1"/>
</dbReference>
<name>A0AAP8YTG0_9SPIR</name>
<dbReference type="InterPro" id="IPR029057">
    <property type="entry name" value="PRTase-like"/>
</dbReference>
<dbReference type="PANTHER" id="PTHR47505">
    <property type="entry name" value="DNA UTILIZATION PROTEIN YHGH"/>
    <property type="match status" value="1"/>
</dbReference>
<reference evidence="3" key="2">
    <citation type="submission" date="2022-12" db="EMBL/GenBank/DDBJ databases">
        <title>Whole genome sequencing of Borrelia miyamotoi strains isolated at the Russian territory.</title>
        <authorList>
            <person name="Kuleshov K.V."/>
            <person name="Platonov A.E."/>
            <person name="Goptar I.A."/>
            <person name="Shipulin G.A."/>
            <person name="Markelov M.L."/>
            <person name="Koetsveld J."/>
            <person name="Kolyasnikova N.M."/>
            <person name="Sarksyan D.S."/>
            <person name="Toporkova M.G."/>
            <person name="Hovius J.W."/>
        </authorList>
    </citation>
    <scope>NUCLEOTIDE SEQUENCE</scope>
    <source>
        <strain evidence="3">Yekat-76</strain>
    </source>
</reference>
<dbReference type="SUPFAM" id="SSF53271">
    <property type="entry name" value="PRTase-like"/>
    <property type="match status" value="1"/>
</dbReference>
<evidence type="ECO:0000313" key="4">
    <source>
        <dbReference type="Proteomes" id="UP000230633"/>
    </source>
</evidence>
<evidence type="ECO:0000256" key="1">
    <source>
        <dbReference type="ARBA" id="ARBA00008007"/>
    </source>
</evidence>
<dbReference type="Proteomes" id="UP000230633">
    <property type="component" value="Chromosome"/>
</dbReference>
<dbReference type="Proteomes" id="UP000291995">
    <property type="component" value="Chromosome"/>
</dbReference>
<protein>
    <submittedName>
        <fullName evidence="3">ComF family protein</fullName>
    </submittedName>
</protein>
<dbReference type="AlphaFoldDB" id="A0AAP8YTG0"/>
<accession>A0AAP8YTG0</accession>
<dbReference type="RefSeq" id="WP_025443427.1">
    <property type="nucleotide sequence ID" value="NZ_AP024371.1"/>
</dbReference>
<reference evidence="5" key="1">
    <citation type="submission" date="2019-03" db="EMBL/GenBank/DDBJ databases">
        <title>Whole genome sequencing of Borrelia miyamotoi strains isolated at the Russian territory.</title>
        <authorList>
            <person name="Kuleshov K.V."/>
            <person name="Platonov A.E."/>
            <person name="Goptar I.A."/>
            <person name="Shipulin G.A."/>
            <person name="Markelov M.L."/>
            <person name="Koetsveld J."/>
            <person name="Kolyasnikova N.M."/>
            <person name="Sarksyan D.S."/>
            <person name="Toporkova M.G."/>
            <person name="Hovius J.W."/>
        </authorList>
    </citation>
    <scope>NUCLEOTIDE SEQUENCE [LARGE SCALE GENOMIC DNA]</scope>
    <source>
        <strain evidence="2 4">Yekat-1</strain>
        <strain evidence="5">Yekat-76</strain>
    </source>
</reference>
<proteinExistence type="inferred from homology"/>
<dbReference type="EMBL" id="CP036557">
    <property type="protein sequence ID" value="QBK61635.1"/>
    <property type="molecule type" value="Genomic_DNA"/>
</dbReference>
<evidence type="ECO:0000313" key="2">
    <source>
        <dbReference type="EMBL" id="ATQ15654.1"/>
    </source>
</evidence>
<dbReference type="InterPro" id="IPR051910">
    <property type="entry name" value="ComF/GntX_DNA_util-trans"/>
</dbReference>
<dbReference type="InterPro" id="IPR000836">
    <property type="entry name" value="PRTase_dom"/>
</dbReference>
<dbReference type="PANTHER" id="PTHR47505:SF1">
    <property type="entry name" value="DNA UTILIZATION PROTEIN YHGH"/>
    <property type="match status" value="1"/>
</dbReference>
<keyword evidence="4" id="KW-1185">Reference proteome</keyword>
<gene>
    <name evidence="2" type="ORF">CNO13_00235</name>
    <name evidence="3" type="ORF">EZU67_00240</name>
</gene>
<dbReference type="GeneID" id="75118511"/>
<sequence>MCNWVILKSIFLPFCSCCHKDYVCLNALCKSCVEFFHFDIKMKGNIWYFFEYKNEYKRLILAYKKDGQRSLGKFFANGILQFLKSIDFDLVVSVPCSFKRKAFYGFDHMEYIGDLLVSNGINYINVFKRGLGRSQKFLRRDLRHSNLGNKVKLKLRHRNIKLKRIILIDDIVTTGVSMSLCEDILTKYGAWSVLKLSIARG</sequence>